<dbReference type="InterPro" id="IPR003423">
    <property type="entry name" value="OMP_efflux"/>
</dbReference>
<dbReference type="GO" id="GO:0015562">
    <property type="term" value="F:efflux transmembrane transporter activity"/>
    <property type="evidence" value="ECO:0007669"/>
    <property type="project" value="InterPro"/>
</dbReference>
<dbReference type="GO" id="GO:0005886">
    <property type="term" value="C:plasma membrane"/>
    <property type="evidence" value="ECO:0007669"/>
    <property type="project" value="UniProtKB-SubCell"/>
</dbReference>
<keyword evidence="2" id="KW-0812">Transmembrane</keyword>
<evidence type="ECO:0000313" key="4">
    <source>
        <dbReference type="EMBL" id="CAB3695676.1"/>
    </source>
</evidence>
<dbReference type="PROSITE" id="PS51257">
    <property type="entry name" value="PROKAR_LIPOPROTEIN"/>
    <property type="match status" value="1"/>
</dbReference>
<dbReference type="Gene3D" id="1.20.1600.10">
    <property type="entry name" value="Outer membrane efflux proteins (OEP)"/>
    <property type="match status" value="1"/>
</dbReference>
<protein>
    <submittedName>
        <fullName evidence="4">Outer membrane protein OprM</fullName>
    </submittedName>
</protein>
<dbReference type="Proteomes" id="UP000494111">
    <property type="component" value="Unassembled WGS sequence"/>
</dbReference>
<dbReference type="PANTHER" id="PTHR30203:SF33">
    <property type="entry name" value="BLR4455 PROTEIN"/>
    <property type="match status" value="1"/>
</dbReference>
<dbReference type="RefSeq" id="WP_175196237.1">
    <property type="nucleotide sequence ID" value="NZ_CADIJO010000006.1"/>
</dbReference>
<keyword evidence="2" id="KW-0564">Palmitate</keyword>
<reference evidence="4 5" key="1">
    <citation type="submission" date="2020-04" db="EMBL/GenBank/DDBJ databases">
        <authorList>
            <person name="De Canck E."/>
        </authorList>
    </citation>
    <scope>NUCLEOTIDE SEQUENCE [LARGE SCALE GENOMIC DNA]</scope>
    <source>
        <strain evidence="4 5">LMG 3458</strain>
    </source>
</reference>
<dbReference type="AlphaFoldDB" id="A0A6S7A0L6"/>
<dbReference type="SUPFAM" id="SSF56954">
    <property type="entry name" value="Outer membrane efflux proteins (OEP)"/>
    <property type="match status" value="1"/>
</dbReference>
<organism evidence="4 5">
    <name type="scientific">Achromobacter deleyi</name>
    <dbReference type="NCBI Taxonomy" id="1353891"/>
    <lineage>
        <taxon>Bacteria</taxon>
        <taxon>Pseudomonadati</taxon>
        <taxon>Pseudomonadota</taxon>
        <taxon>Betaproteobacteria</taxon>
        <taxon>Burkholderiales</taxon>
        <taxon>Alcaligenaceae</taxon>
        <taxon>Achromobacter</taxon>
    </lineage>
</organism>
<comment type="subcellular location">
    <subcellularLocation>
        <location evidence="2">Cell membrane</location>
        <topology evidence="2">Lipid-anchor</topology>
    </subcellularLocation>
</comment>
<dbReference type="EMBL" id="CADIJO010000006">
    <property type="protein sequence ID" value="CAB3695676.1"/>
    <property type="molecule type" value="Genomic_DNA"/>
</dbReference>
<name>A0A6S7A0L6_9BURK</name>
<dbReference type="NCBIfam" id="TIGR01845">
    <property type="entry name" value="outer_NodT"/>
    <property type="match status" value="1"/>
</dbReference>
<dbReference type="Gene3D" id="2.20.200.10">
    <property type="entry name" value="Outer membrane efflux proteins (OEP)"/>
    <property type="match status" value="1"/>
</dbReference>
<feature type="region of interest" description="Disordered" evidence="3">
    <location>
        <begin position="125"/>
        <end position="148"/>
    </location>
</feature>
<evidence type="ECO:0000256" key="1">
    <source>
        <dbReference type="ARBA" id="ARBA00007613"/>
    </source>
</evidence>
<feature type="chain" id="PRO_5029035373" evidence="2">
    <location>
        <begin position="31"/>
        <end position="537"/>
    </location>
</feature>
<sequence>MIRNAKPSSYAILPRAGVVLALCAVLSACAVGPDYQRPALDVGATYKEGQVEVPGWKLAQPRDDADRGQWWRVYDDATLNDLVTRLNASNQTIAQAEANYRQALGLVRGARAGFFPTVGAGAGLTRSGSGGGSGSSSSSSGGNGGSNVSNQYSLTGNVSWELDVWGRVRRSVESSEASAAASLADLAATRLSAQAALVQAYLQLRVLDEQKRLLDATVAAYEKSLQLTQNRYNVGVVGQSDVAVARTQVESTRAQSIDLDWQRGQYEHAIAVLMGQAPSHFTLPPATFNVQLPQIPVGLPSELLERRPDVAAAERRAAAANAQIGVAQAAWFPSLTLSADGGFRNGQFAELLTAPARFWSLGPALALTIFDGGAREAQVEQARASYDAQAAAYRQAALVGLREVEDYLIQLRVMESEQTVQRRALESARESLRLIQNQYKAGLVDYLSVAVVDATALSNERSALSLYGNRLVASVNLIVALGGGWDGLGAVSGTATAPASPGATATDATAPAAGASPAPVPAATPATIPATTPAAQP</sequence>
<keyword evidence="2" id="KW-0732">Signal</keyword>
<feature type="compositionally biased region" description="Low complexity" evidence="3">
    <location>
        <begin position="135"/>
        <end position="148"/>
    </location>
</feature>
<dbReference type="InterPro" id="IPR010131">
    <property type="entry name" value="MdtP/NodT-like"/>
</dbReference>
<evidence type="ECO:0000313" key="5">
    <source>
        <dbReference type="Proteomes" id="UP000494111"/>
    </source>
</evidence>
<comment type="similarity">
    <text evidence="1 2">Belongs to the outer membrane factor (OMF) (TC 1.B.17) family.</text>
</comment>
<keyword evidence="2" id="KW-1134">Transmembrane beta strand</keyword>
<dbReference type="PANTHER" id="PTHR30203">
    <property type="entry name" value="OUTER MEMBRANE CATION EFFLUX PROTEIN"/>
    <property type="match status" value="1"/>
</dbReference>
<accession>A0A6S7A0L6</accession>
<evidence type="ECO:0000256" key="3">
    <source>
        <dbReference type="SAM" id="MobiDB-lite"/>
    </source>
</evidence>
<feature type="signal peptide" evidence="2">
    <location>
        <begin position="1"/>
        <end position="30"/>
    </location>
</feature>
<feature type="region of interest" description="Disordered" evidence="3">
    <location>
        <begin position="496"/>
        <end position="537"/>
    </location>
</feature>
<evidence type="ECO:0000256" key="2">
    <source>
        <dbReference type="RuleBase" id="RU362097"/>
    </source>
</evidence>
<proteinExistence type="inferred from homology"/>
<gene>
    <name evidence="4" type="primary">oprM_6</name>
    <name evidence="4" type="ORF">LMG3458_02370</name>
</gene>
<keyword evidence="2" id="KW-0449">Lipoprotein</keyword>
<keyword evidence="2" id="KW-0472">Membrane</keyword>
<dbReference type="Pfam" id="PF02321">
    <property type="entry name" value="OEP"/>
    <property type="match status" value="2"/>
</dbReference>